<dbReference type="SUPFAM" id="SSF56112">
    <property type="entry name" value="Protein kinase-like (PK-like)"/>
    <property type="match status" value="1"/>
</dbReference>
<dbReference type="GO" id="GO:0004674">
    <property type="term" value="F:protein serine/threonine kinase activity"/>
    <property type="evidence" value="ECO:0007669"/>
    <property type="project" value="TreeGrafter"/>
</dbReference>
<evidence type="ECO:0000313" key="2">
    <source>
        <dbReference type="EMBL" id="PBK62674.1"/>
    </source>
</evidence>
<keyword evidence="2" id="KW-0808">Transferase</keyword>
<dbReference type="Pfam" id="PF07714">
    <property type="entry name" value="PK_Tyr_Ser-Thr"/>
    <property type="match status" value="1"/>
</dbReference>
<dbReference type="PIRSF" id="PIRSF000654">
    <property type="entry name" value="Integrin-linked_kinase"/>
    <property type="match status" value="1"/>
</dbReference>
<dbReference type="EMBL" id="KZ293464">
    <property type="protein sequence ID" value="PBK62674.1"/>
    <property type="molecule type" value="Genomic_DNA"/>
</dbReference>
<dbReference type="InterPro" id="IPR000719">
    <property type="entry name" value="Prot_kinase_dom"/>
</dbReference>
<proteinExistence type="predicted"/>
<dbReference type="PROSITE" id="PS50011">
    <property type="entry name" value="PROTEIN_KINASE_DOM"/>
    <property type="match status" value="1"/>
</dbReference>
<dbReference type="Gene3D" id="1.10.510.10">
    <property type="entry name" value="Transferase(Phosphotransferase) domain 1"/>
    <property type="match status" value="1"/>
</dbReference>
<dbReference type="PANTHER" id="PTHR44329:SF214">
    <property type="entry name" value="PROTEIN KINASE DOMAIN-CONTAINING PROTEIN"/>
    <property type="match status" value="1"/>
</dbReference>
<protein>
    <submittedName>
        <fullName evidence="2">Kinase-like protein</fullName>
    </submittedName>
</protein>
<dbReference type="Proteomes" id="UP000218334">
    <property type="component" value="Unassembled WGS sequence"/>
</dbReference>
<dbReference type="InterPro" id="IPR001245">
    <property type="entry name" value="Ser-Thr/Tyr_kinase_cat_dom"/>
</dbReference>
<dbReference type="STRING" id="1076256.A0A2H3B186"/>
<keyword evidence="3" id="KW-1185">Reference proteome</keyword>
<evidence type="ECO:0000313" key="3">
    <source>
        <dbReference type="Proteomes" id="UP000218334"/>
    </source>
</evidence>
<dbReference type="InterPro" id="IPR011009">
    <property type="entry name" value="Kinase-like_dom_sf"/>
</dbReference>
<dbReference type="PANTHER" id="PTHR44329">
    <property type="entry name" value="SERINE/THREONINE-PROTEIN KINASE TNNI3K-RELATED"/>
    <property type="match status" value="1"/>
</dbReference>
<keyword evidence="2" id="KW-0418">Kinase</keyword>
<sequence>KEIRIWQGLKHPHVLPLLGICHTVTSESIRASTEHPDPMSSIGIVCPWMENGTLVDFLKDRQTKLENIEELRLRLLIRLVVHSKNIVHGDLHGGNILIDSAGRARLADFGLSAVVAECRGTSRTSPGGISSPRGGALRWAAPELVLQGGAEARLHPSADIYSIGGLILQACTGDVPYSYYNEPRVLGAIIAGEKPRRPTSDEANISHALWSVIEECWQDDPLQRPTAAALESRLQAIYSEPGDEQA</sequence>
<dbReference type="GO" id="GO:0005524">
    <property type="term" value="F:ATP binding"/>
    <property type="evidence" value="ECO:0007669"/>
    <property type="project" value="InterPro"/>
</dbReference>
<reference evidence="3" key="1">
    <citation type="journal article" date="2017" name="Nat. Ecol. Evol.">
        <title>Genome expansion and lineage-specific genetic innovations in the forest pathogenic fungi Armillaria.</title>
        <authorList>
            <person name="Sipos G."/>
            <person name="Prasanna A.N."/>
            <person name="Walter M.C."/>
            <person name="O'Connor E."/>
            <person name="Balint B."/>
            <person name="Krizsan K."/>
            <person name="Kiss B."/>
            <person name="Hess J."/>
            <person name="Varga T."/>
            <person name="Slot J."/>
            <person name="Riley R."/>
            <person name="Boka B."/>
            <person name="Rigling D."/>
            <person name="Barry K."/>
            <person name="Lee J."/>
            <person name="Mihaltcheva S."/>
            <person name="LaButti K."/>
            <person name="Lipzen A."/>
            <person name="Waldron R."/>
            <person name="Moloney N.M."/>
            <person name="Sperisen C."/>
            <person name="Kredics L."/>
            <person name="Vagvoelgyi C."/>
            <person name="Patrignani A."/>
            <person name="Fitzpatrick D."/>
            <person name="Nagy I."/>
            <person name="Doyle S."/>
            <person name="Anderson J.B."/>
            <person name="Grigoriev I.V."/>
            <person name="Gueldener U."/>
            <person name="Muensterkoetter M."/>
            <person name="Nagy L.G."/>
        </authorList>
    </citation>
    <scope>NUCLEOTIDE SEQUENCE [LARGE SCALE GENOMIC DNA]</scope>
    <source>
        <strain evidence="3">28-4</strain>
    </source>
</reference>
<accession>A0A2H3B186</accession>
<feature type="domain" description="Protein kinase" evidence="1">
    <location>
        <begin position="1"/>
        <end position="238"/>
    </location>
</feature>
<dbReference type="PRINTS" id="PR00109">
    <property type="entry name" value="TYRKINASE"/>
</dbReference>
<feature type="non-terminal residue" evidence="2">
    <location>
        <position position="1"/>
    </location>
</feature>
<gene>
    <name evidence="2" type="ORF">ARMSODRAFT_1061133</name>
</gene>
<evidence type="ECO:0000259" key="1">
    <source>
        <dbReference type="PROSITE" id="PS50011"/>
    </source>
</evidence>
<dbReference type="InterPro" id="IPR051681">
    <property type="entry name" value="Ser/Thr_Kinases-Pseudokinases"/>
</dbReference>
<dbReference type="AlphaFoldDB" id="A0A2H3B186"/>
<name>A0A2H3B186_9AGAR</name>
<organism evidence="2 3">
    <name type="scientific">Armillaria solidipes</name>
    <dbReference type="NCBI Taxonomy" id="1076256"/>
    <lineage>
        <taxon>Eukaryota</taxon>
        <taxon>Fungi</taxon>
        <taxon>Dikarya</taxon>
        <taxon>Basidiomycota</taxon>
        <taxon>Agaricomycotina</taxon>
        <taxon>Agaricomycetes</taxon>
        <taxon>Agaricomycetidae</taxon>
        <taxon>Agaricales</taxon>
        <taxon>Marasmiineae</taxon>
        <taxon>Physalacriaceae</taxon>
        <taxon>Armillaria</taxon>
    </lineage>
</organism>